<evidence type="ECO:0000256" key="1">
    <source>
        <dbReference type="SAM" id="MobiDB-lite"/>
    </source>
</evidence>
<organism evidence="2 3">
    <name type="scientific">Prymnesium parvum</name>
    <name type="common">Toxic golden alga</name>
    <dbReference type="NCBI Taxonomy" id="97485"/>
    <lineage>
        <taxon>Eukaryota</taxon>
        <taxon>Haptista</taxon>
        <taxon>Haptophyta</taxon>
        <taxon>Prymnesiophyceae</taxon>
        <taxon>Prymnesiales</taxon>
        <taxon>Prymnesiaceae</taxon>
        <taxon>Prymnesium</taxon>
    </lineage>
</organism>
<feature type="compositionally biased region" description="Low complexity" evidence="1">
    <location>
        <begin position="527"/>
        <end position="549"/>
    </location>
</feature>
<keyword evidence="3" id="KW-1185">Reference proteome</keyword>
<gene>
    <name evidence="2" type="ORF">AB1Y20_011784</name>
</gene>
<evidence type="ECO:0000313" key="3">
    <source>
        <dbReference type="Proteomes" id="UP001515480"/>
    </source>
</evidence>
<accession>A0AB34IHA9</accession>
<dbReference type="EMBL" id="JBGBPQ010000025">
    <property type="protein sequence ID" value="KAL1499584.1"/>
    <property type="molecule type" value="Genomic_DNA"/>
</dbReference>
<comment type="caution">
    <text evidence="2">The sequence shown here is derived from an EMBL/GenBank/DDBJ whole genome shotgun (WGS) entry which is preliminary data.</text>
</comment>
<reference evidence="2 3" key="1">
    <citation type="journal article" date="2024" name="Science">
        <title>Giant polyketide synthase enzymes in the biosynthesis of giant marine polyether toxins.</title>
        <authorList>
            <person name="Fallon T.R."/>
            <person name="Shende V.V."/>
            <person name="Wierzbicki I.H."/>
            <person name="Pendleton A.L."/>
            <person name="Watervoot N.F."/>
            <person name="Auber R.P."/>
            <person name="Gonzalez D.J."/>
            <person name="Wisecaver J.H."/>
            <person name="Moore B.S."/>
        </authorList>
    </citation>
    <scope>NUCLEOTIDE SEQUENCE [LARGE SCALE GENOMIC DNA]</scope>
    <source>
        <strain evidence="2 3">12B1</strain>
    </source>
</reference>
<feature type="compositionally biased region" description="Basic and acidic residues" evidence="1">
    <location>
        <begin position="301"/>
        <end position="316"/>
    </location>
</feature>
<feature type="region of interest" description="Disordered" evidence="1">
    <location>
        <begin position="471"/>
        <end position="551"/>
    </location>
</feature>
<dbReference type="AlphaFoldDB" id="A0AB34IHA9"/>
<proteinExistence type="predicted"/>
<sequence>MEGEARRADGAQQRPARGSSSDGRPPSASDGDEIATLRATVEYLRAQLGERVQSLNEAWQDEQARVQRKVTQLHRQLADAQAKSLQHQTEMRAHILASAATSADAQVRELNAEVLRLQAAAAAAAAAESQAKEDASAARAEARTSEREAEALRRAHAASEAEVARLHARLEAEKARAPAPAEGKGAREHAAAEARLAASAAKLRAARGMLGAQQQQLLEANAAARCRAARALLAAAWGARASRALWVWREAVARRSGEEARVRSGDLTDRDAELREKARELAAREKAIGAAEGAAEAARRAAERAEEEARRAHAAHEAQAVAARARVREAEAAADEQVRRARRGSEQAMAHAAEAQRRFERQALISRVAKLGAAVVQCRMHQLASCVAAWRAAALRPAAAAAEAEAMAPAVTRRLDALHLEAKDVAEAVHDGAAAGQWSVLHSMCLELVEELHATRARLAEAEAVVGPACATRSAATSPYSPSRRSMTHATTATSPRHLPPTQLHSAATSPVVARTSPLRHTPPHEAAAGASPPLLRPALPGAAEAGAASRKDLARRSLTLSIPPAPAEDGEALWRIDALTPLEGGAANRPRTPPPAERRADYAVPAALPAHASHGSSEAEELFASVASTLVNEVSECRREIQAIRGELAQESHYRASSKPMLDPAATYSFASATHPSGGSTPIQEASALLLQACAHNYRFSSGSGTSRSSFAPPAYGTLKAPLSGYGSAYTPGHDGLPEPSRWRAEVRAGWHARVSPATVAPVYHGRPERAARGSHRWSASVR</sequence>
<feature type="compositionally biased region" description="Polar residues" evidence="1">
    <location>
        <begin position="474"/>
        <end position="495"/>
    </location>
</feature>
<evidence type="ECO:0008006" key="4">
    <source>
        <dbReference type="Google" id="ProtNLM"/>
    </source>
</evidence>
<dbReference type="Proteomes" id="UP001515480">
    <property type="component" value="Unassembled WGS sequence"/>
</dbReference>
<protein>
    <recommendedName>
        <fullName evidence="4">Centrosomal protein POC5</fullName>
    </recommendedName>
</protein>
<feature type="region of interest" description="Disordered" evidence="1">
    <location>
        <begin position="301"/>
        <end position="326"/>
    </location>
</feature>
<feature type="region of interest" description="Disordered" evidence="1">
    <location>
        <begin position="1"/>
        <end position="34"/>
    </location>
</feature>
<feature type="region of interest" description="Disordered" evidence="1">
    <location>
        <begin position="134"/>
        <end position="156"/>
    </location>
</feature>
<name>A0AB34IHA9_PRYPA</name>
<evidence type="ECO:0000313" key="2">
    <source>
        <dbReference type="EMBL" id="KAL1499584.1"/>
    </source>
</evidence>